<evidence type="ECO:0000313" key="9">
    <source>
        <dbReference type="Proteomes" id="UP000000715"/>
    </source>
</evidence>
<evidence type="ECO:0000256" key="5">
    <source>
        <dbReference type="ARBA" id="ARBA00023136"/>
    </source>
</evidence>
<evidence type="ECO:0000313" key="10">
    <source>
        <dbReference type="RefSeq" id="XP_044922942.1"/>
    </source>
</evidence>
<keyword evidence="3 8" id="KW-0812">Transmembrane</keyword>
<evidence type="ECO:0000256" key="3">
    <source>
        <dbReference type="ARBA" id="ARBA00022692"/>
    </source>
</evidence>
<dbReference type="GO" id="GO:0035869">
    <property type="term" value="C:ciliary transition zone"/>
    <property type="evidence" value="ECO:0007669"/>
    <property type="project" value="TreeGrafter"/>
</dbReference>
<protein>
    <submittedName>
        <fullName evidence="10">Transmembrane protein 80 isoform X2</fullName>
    </submittedName>
</protein>
<comment type="subcellular location">
    <subcellularLocation>
        <location evidence="1">Cell projection</location>
        <location evidence="1">Cilium</location>
    </subcellularLocation>
    <subcellularLocation>
        <location evidence="2">Membrane</location>
        <topology evidence="2">Multi-pass membrane protein</topology>
    </subcellularLocation>
</comment>
<evidence type="ECO:0000256" key="6">
    <source>
        <dbReference type="ARBA" id="ARBA00023273"/>
    </source>
</evidence>
<dbReference type="GeneID" id="101685707"/>
<keyword evidence="5 8" id="KW-0472">Membrane</keyword>
<proteinExistence type="predicted"/>
<dbReference type="RefSeq" id="XP_044922942.1">
    <property type="nucleotide sequence ID" value="XM_045067007.1"/>
</dbReference>
<dbReference type="InterPro" id="IPR019184">
    <property type="entry name" value="Uncharacterised_TM-17"/>
</dbReference>
<accession>A0A8U0REC0</accession>
<name>A0A8U0REC0_MUSPF</name>
<evidence type="ECO:0000256" key="2">
    <source>
        <dbReference type="ARBA" id="ARBA00004141"/>
    </source>
</evidence>
<organism evidence="9 10">
    <name type="scientific">Mustela putorius furo</name>
    <name type="common">European domestic ferret</name>
    <name type="synonym">Mustela furo</name>
    <dbReference type="NCBI Taxonomy" id="9669"/>
    <lineage>
        <taxon>Eukaryota</taxon>
        <taxon>Metazoa</taxon>
        <taxon>Chordata</taxon>
        <taxon>Craniata</taxon>
        <taxon>Vertebrata</taxon>
        <taxon>Euteleostomi</taxon>
        <taxon>Mammalia</taxon>
        <taxon>Eutheria</taxon>
        <taxon>Laurasiatheria</taxon>
        <taxon>Carnivora</taxon>
        <taxon>Caniformia</taxon>
        <taxon>Musteloidea</taxon>
        <taxon>Mustelidae</taxon>
        <taxon>Mustelinae</taxon>
        <taxon>Mustela</taxon>
    </lineage>
</organism>
<keyword evidence="4 8" id="KW-1133">Transmembrane helix</keyword>
<dbReference type="Pfam" id="PF09799">
    <property type="entry name" value="Transmemb_17"/>
    <property type="match status" value="1"/>
</dbReference>
<keyword evidence="6" id="KW-0966">Cell projection</keyword>
<sequence>MTQVGTGLDLRPHSLMRFLFQGGLPQQSYPSAVSLGPSAGLRPGQPRDGTRELVCWTHEGSFEFQLSVPLNPTQTLSPSLLLLYLSGACWALHLLATLLMILYKSQVFSYPHPYLVLDLTLLLLMGALEVTRLYLAVWSRIWSVLSSPQQASGAWSCGRAPQQPRSSSGPRRGPQAAPFEFSLSVSFAL</sequence>
<keyword evidence="9" id="KW-1185">Reference proteome</keyword>
<evidence type="ECO:0000256" key="8">
    <source>
        <dbReference type="SAM" id="Phobius"/>
    </source>
</evidence>
<evidence type="ECO:0000256" key="7">
    <source>
        <dbReference type="SAM" id="MobiDB-lite"/>
    </source>
</evidence>
<reference evidence="10" key="1">
    <citation type="submission" date="2025-08" db="UniProtKB">
        <authorList>
            <consortium name="RefSeq"/>
        </authorList>
    </citation>
    <scope>IDENTIFICATION</scope>
    <source>
        <tissue evidence="10">Brain</tissue>
    </source>
</reference>
<dbReference type="CTD" id="283232"/>
<dbReference type="PANTHER" id="PTHR13531">
    <property type="entry name" value="GEO07735P1-RELATED-RELATED"/>
    <property type="match status" value="1"/>
</dbReference>
<feature type="region of interest" description="Disordered" evidence="7">
    <location>
        <begin position="155"/>
        <end position="177"/>
    </location>
</feature>
<gene>
    <name evidence="10" type="primary">TMEM80</name>
</gene>
<dbReference type="GO" id="GO:1905515">
    <property type="term" value="P:non-motile cilium assembly"/>
    <property type="evidence" value="ECO:0007669"/>
    <property type="project" value="TreeGrafter"/>
</dbReference>
<evidence type="ECO:0000256" key="4">
    <source>
        <dbReference type="ARBA" id="ARBA00022989"/>
    </source>
</evidence>
<dbReference type="AlphaFoldDB" id="A0A8U0REC0"/>
<feature type="transmembrane region" description="Helical" evidence="8">
    <location>
        <begin position="81"/>
        <end position="103"/>
    </location>
</feature>
<evidence type="ECO:0000256" key="1">
    <source>
        <dbReference type="ARBA" id="ARBA00004138"/>
    </source>
</evidence>
<feature type="transmembrane region" description="Helical" evidence="8">
    <location>
        <begin position="115"/>
        <end position="135"/>
    </location>
</feature>
<dbReference type="GO" id="GO:0016020">
    <property type="term" value="C:membrane"/>
    <property type="evidence" value="ECO:0007669"/>
    <property type="project" value="UniProtKB-SubCell"/>
</dbReference>
<dbReference type="PANTHER" id="PTHR13531:SF8">
    <property type="entry name" value="TRANSMEMBRANE PROTEIN 80"/>
    <property type="match status" value="1"/>
</dbReference>
<dbReference type="Proteomes" id="UP000000715">
    <property type="component" value="Unplaced"/>
</dbReference>